<keyword evidence="7" id="KW-0999">Mitochondrion inner membrane</keyword>
<evidence type="ECO:0000256" key="8">
    <source>
        <dbReference type="ARBA" id="ARBA00022982"/>
    </source>
</evidence>
<evidence type="ECO:0000256" key="2">
    <source>
        <dbReference type="ARBA" id="ARBA00009508"/>
    </source>
</evidence>
<dbReference type="InterPro" id="IPR045299">
    <property type="entry name" value="Complex1_LYR_NDUFA6_LYRM6"/>
</dbReference>
<evidence type="ECO:0000256" key="10">
    <source>
        <dbReference type="ARBA" id="ARBA00023136"/>
    </source>
</evidence>
<evidence type="ECO:0000256" key="7">
    <source>
        <dbReference type="ARBA" id="ARBA00022792"/>
    </source>
</evidence>
<keyword evidence="14" id="KW-0830">Ubiquinone</keyword>
<evidence type="ECO:0000256" key="3">
    <source>
        <dbReference type="ARBA" id="ARBA00011790"/>
    </source>
</evidence>
<keyword evidence="6" id="KW-0679">Respiratory chain</keyword>
<comment type="similarity">
    <text evidence="2">Belongs to the complex I LYR family.</text>
</comment>
<evidence type="ECO:0000256" key="9">
    <source>
        <dbReference type="ARBA" id="ARBA00023128"/>
    </source>
</evidence>
<dbReference type="GO" id="GO:0006979">
    <property type="term" value="P:response to oxidative stress"/>
    <property type="evidence" value="ECO:0007669"/>
    <property type="project" value="TreeGrafter"/>
</dbReference>
<protein>
    <recommendedName>
        <fullName evidence="4">NADH dehydrogenase [ubiquinone] 1 alpha subcomplex subunit 6</fullName>
    </recommendedName>
    <alternativeName>
        <fullName evidence="11">Complex I-B14</fullName>
    </alternativeName>
    <alternativeName>
        <fullName evidence="12">NADH-ubiquinone oxidoreductase B14 subunit</fullName>
    </alternativeName>
</protein>
<evidence type="ECO:0000313" key="14">
    <source>
        <dbReference type="EMBL" id="JAP48839.1"/>
    </source>
</evidence>
<comment type="subcellular location">
    <subcellularLocation>
        <location evidence="1">Mitochondrion inner membrane</location>
        <topology evidence="1">Peripheral membrane protein</topology>
        <orientation evidence="1">Matrix side</orientation>
    </subcellularLocation>
</comment>
<evidence type="ECO:0000256" key="4">
    <source>
        <dbReference type="ARBA" id="ARBA00016386"/>
    </source>
</evidence>
<reference evidence="14" key="1">
    <citation type="submission" date="2016-01" db="EMBL/GenBank/DDBJ databases">
        <title>Reference transcriptome for the parasite Schistocephalus solidus: insights into the molecular evolution of parasitism.</title>
        <authorList>
            <person name="Hebert F.O."/>
            <person name="Grambauer S."/>
            <person name="Barber I."/>
            <person name="Landry C.R."/>
            <person name="Aubin-Horth N."/>
        </authorList>
    </citation>
    <scope>NUCLEOTIDE SEQUENCE</scope>
</reference>
<proteinExistence type="inferred from homology"/>
<dbReference type="PANTHER" id="PTHR12964">
    <property type="entry name" value="NADH-UBIQUINONE OXIDOREDUCTASE B14 SUBUNIT"/>
    <property type="match status" value="1"/>
</dbReference>
<evidence type="ECO:0000256" key="12">
    <source>
        <dbReference type="ARBA" id="ARBA00032352"/>
    </source>
</evidence>
<keyword evidence="9" id="KW-0496">Mitochondrion</keyword>
<evidence type="ECO:0000256" key="11">
    <source>
        <dbReference type="ARBA" id="ARBA00030213"/>
    </source>
</evidence>
<dbReference type="GO" id="GO:0005743">
    <property type="term" value="C:mitochondrial inner membrane"/>
    <property type="evidence" value="ECO:0007669"/>
    <property type="project" value="UniProtKB-SubCell"/>
</dbReference>
<sequence>MCASPSAGFKVARPILSKTPEEAKRRVMNLYRAWYRQLPYIVKEYGYTGVSATVPQLRQKLREEFLKNKDVKDIRVIDLLVHRGQNDLIETAHIWRSDTHVMDTFHQTTIERPNDFLSKFLRGQ</sequence>
<dbReference type="EMBL" id="GEEE01014386">
    <property type="protein sequence ID" value="JAP48839.1"/>
    <property type="molecule type" value="Transcribed_RNA"/>
</dbReference>
<evidence type="ECO:0000256" key="6">
    <source>
        <dbReference type="ARBA" id="ARBA00022660"/>
    </source>
</evidence>
<dbReference type="PANTHER" id="PTHR12964:SF0">
    <property type="entry name" value="NADH DEHYDROGENASE [UBIQUINONE] 1 ALPHA SUBCOMPLEX SUBUNIT 6"/>
    <property type="match status" value="1"/>
</dbReference>
<dbReference type="PIRSF" id="PIRSF006643">
    <property type="entry name" value="NDUA6"/>
    <property type="match status" value="1"/>
</dbReference>
<dbReference type="InterPro" id="IPR016488">
    <property type="entry name" value="NADH_Ub_cplx-1_asu_su-6"/>
</dbReference>
<keyword evidence="5" id="KW-0813">Transport</keyword>
<accession>A0A0X3PAG3</accession>
<name>A0A0X3PAG3_SCHSO</name>
<organism evidence="14">
    <name type="scientific">Schistocephalus solidus</name>
    <name type="common">Tapeworm</name>
    <dbReference type="NCBI Taxonomy" id="70667"/>
    <lineage>
        <taxon>Eukaryota</taxon>
        <taxon>Metazoa</taxon>
        <taxon>Spiralia</taxon>
        <taxon>Lophotrochozoa</taxon>
        <taxon>Platyhelminthes</taxon>
        <taxon>Cestoda</taxon>
        <taxon>Eucestoda</taxon>
        <taxon>Diphyllobothriidea</taxon>
        <taxon>Diphyllobothriidae</taxon>
        <taxon>Schistocephalus</taxon>
    </lineage>
</organism>
<comment type="subunit">
    <text evidence="3">Mammalian complex I is composed of 45 different subunits.</text>
</comment>
<evidence type="ECO:0000256" key="5">
    <source>
        <dbReference type="ARBA" id="ARBA00022448"/>
    </source>
</evidence>
<keyword evidence="10" id="KW-0472">Membrane</keyword>
<evidence type="ECO:0000256" key="13">
    <source>
        <dbReference type="ARBA" id="ARBA00046116"/>
    </source>
</evidence>
<comment type="function">
    <text evidence="13">Accessory subunit of the mitochondrial membrane respiratory chain NADH dehydrogenase (Complex I), that is believed to be not involved in catalysis. Required for proper complex I assembly. Complex I functions in the transfer of electrons from NADH to the respiratory chain. The immediate electron acceptor for the enzyme is believed to be ubiquinone.</text>
</comment>
<dbReference type="AlphaFoldDB" id="A0A0X3PAG3"/>
<dbReference type="GO" id="GO:0045271">
    <property type="term" value="C:respiratory chain complex I"/>
    <property type="evidence" value="ECO:0007669"/>
    <property type="project" value="InterPro"/>
</dbReference>
<evidence type="ECO:0000256" key="1">
    <source>
        <dbReference type="ARBA" id="ARBA00004443"/>
    </source>
</evidence>
<gene>
    <name evidence="14" type="primary">NDUA6</name>
    <name evidence="14" type="ORF">TR103924</name>
</gene>
<dbReference type="CDD" id="cd20266">
    <property type="entry name" value="Complex1_LYR_NDUFA6_LYRM6"/>
    <property type="match status" value="1"/>
</dbReference>
<keyword evidence="8" id="KW-0249">Electron transport</keyword>